<dbReference type="EMBL" id="FMHZ01000002">
    <property type="protein sequence ID" value="SCL45397.1"/>
    <property type="molecule type" value="Genomic_DNA"/>
</dbReference>
<dbReference type="Proteomes" id="UP000199001">
    <property type="component" value="Unassembled WGS sequence"/>
</dbReference>
<name>A0A1C6TUH1_9ACTN</name>
<organism evidence="3 4">
    <name type="scientific">Micromonospora citrea</name>
    <dbReference type="NCBI Taxonomy" id="47855"/>
    <lineage>
        <taxon>Bacteria</taxon>
        <taxon>Bacillati</taxon>
        <taxon>Actinomycetota</taxon>
        <taxon>Actinomycetes</taxon>
        <taxon>Micromonosporales</taxon>
        <taxon>Micromonosporaceae</taxon>
        <taxon>Micromonospora</taxon>
    </lineage>
</organism>
<proteinExistence type="predicted"/>
<evidence type="ECO:0000256" key="1">
    <source>
        <dbReference type="SAM" id="MobiDB-lite"/>
    </source>
</evidence>
<keyword evidence="2" id="KW-0472">Membrane</keyword>
<evidence type="ECO:0000256" key="2">
    <source>
        <dbReference type="SAM" id="Phobius"/>
    </source>
</evidence>
<keyword evidence="2" id="KW-1133">Transmembrane helix</keyword>
<evidence type="ECO:0000313" key="3">
    <source>
        <dbReference type="EMBL" id="SCL45397.1"/>
    </source>
</evidence>
<keyword evidence="2" id="KW-0812">Transmembrane</keyword>
<feature type="transmembrane region" description="Helical" evidence="2">
    <location>
        <begin position="58"/>
        <end position="79"/>
    </location>
</feature>
<gene>
    <name evidence="3" type="ORF">GA0070606_0728</name>
</gene>
<keyword evidence="4" id="KW-1185">Reference proteome</keyword>
<feature type="compositionally biased region" description="Low complexity" evidence="1">
    <location>
        <begin position="140"/>
        <end position="154"/>
    </location>
</feature>
<dbReference type="RefSeq" id="WP_091095050.1">
    <property type="nucleotide sequence ID" value="NZ_FMHZ01000002.1"/>
</dbReference>
<reference evidence="4" key="1">
    <citation type="submission" date="2016-06" db="EMBL/GenBank/DDBJ databases">
        <authorList>
            <person name="Varghese N."/>
            <person name="Submissions Spin"/>
        </authorList>
    </citation>
    <scope>NUCLEOTIDE SEQUENCE [LARGE SCALE GENOMIC DNA]</scope>
    <source>
        <strain evidence="4">DSM 43903</strain>
    </source>
</reference>
<feature type="transmembrane region" description="Helical" evidence="2">
    <location>
        <begin position="91"/>
        <end position="112"/>
    </location>
</feature>
<dbReference type="AlphaFoldDB" id="A0A1C6TUH1"/>
<feature type="region of interest" description="Disordered" evidence="1">
    <location>
        <begin position="129"/>
        <end position="154"/>
    </location>
</feature>
<dbReference type="OrthoDB" id="10016142at2"/>
<accession>A0A1C6TUH1</accession>
<sequence>MTDEVRETYDWRGGQSREKVLAASALVRDRIDEFLSRELPESERRLLGRAADAKERSFGLAAVLMTLAVIAMVVAVNTVDLSGLAAQGLTVRILGTVGTLLALVTVFTLAAMPLAAPVRWRGHCSARQRASSVSSPDPYARSASPRCSSSSEAR</sequence>
<evidence type="ECO:0000313" key="4">
    <source>
        <dbReference type="Proteomes" id="UP000199001"/>
    </source>
</evidence>
<protein>
    <submittedName>
        <fullName evidence="3">Uncharacterized protein</fullName>
    </submittedName>
</protein>